<name>A0A9Q0GP96_9MAGN</name>
<comment type="caution">
    <text evidence="1">The sequence shown here is derived from an EMBL/GenBank/DDBJ whole genome shotgun (WGS) entry which is preliminary data.</text>
</comment>
<sequence>MSLVSSPCSHPSTLHLIEDPEYRVSNLSRLVLSANIVEGCCWEQDFIAQIHGQVSAFYSQHSERLMSFP</sequence>
<reference evidence="1" key="1">
    <citation type="journal article" date="2023" name="Plant J.">
        <title>The genome of the king protea, Protea cynaroides.</title>
        <authorList>
            <person name="Chang J."/>
            <person name="Duong T.A."/>
            <person name="Schoeman C."/>
            <person name="Ma X."/>
            <person name="Roodt D."/>
            <person name="Barker N."/>
            <person name="Li Z."/>
            <person name="Van de Peer Y."/>
            <person name="Mizrachi E."/>
        </authorList>
    </citation>
    <scope>NUCLEOTIDE SEQUENCE</scope>
    <source>
        <tissue evidence="1">Young leaves</tissue>
    </source>
</reference>
<proteinExistence type="predicted"/>
<dbReference type="Proteomes" id="UP001141806">
    <property type="component" value="Unassembled WGS sequence"/>
</dbReference>
<organism evidence="1 2">
    <name type="scientific">Protea cynaroides</name>
    <dbReference type="NCBI Taxonomy" id="273540"/>
    <lineage>
        <taxon>Eukaryota</taxon>
        <taxon>Viridiplantae</taxon>
        <taxon>Streptophyta</taxon>
        <taxon>Embryophyta</taxon>
        <taxon>Tracheophyta</taxon>
        <taxon>Spermatophyta</taxon>
        <taxon>Magnoliopsida</taxon>
        <taxon>Proteales</taxon>
        <taxon>Proteaceae</taxon>
        <taxon>Protea</taxon>
    </lineage>
</organism>
<dbReference type="EMBL" id="JAMYWD010000012">
    <property type="protein sequence ID" value="KAJ4951075.1"/>
    <property type="molecule type" value="Genomic_DNA"/>
</dbReference>
<dbReference type="AlphaFoldDB" id="A0A9Q0GP96"/>
<evidence type="ECO:0000313" key="2">
    <source>
        <dbReference type="Proteomes" id="UP001141806"/>
    </source>
</evidence>
<accession>A0A9Q0GP96</accession>
<evidence type="ECO:0000313" key="1">
    <source>
        <dbReference type="EMBL" id="KAJ4951075.1"/>
    </source>
</evidence>
<gene>
    <name evidence="1" type="ORF">NE237_027907</name>
</gene>
<protein>
    <submittedName>
        <fullName evidence="1">Uncharacterized protein</fullName>
    </submittedName>
</protein>
<keyword evidence="2" id="KW-1185">Reference proteome</keyword>